<evidence type="ECO:0000313" key="4">
    <source>
        <dbReference type="Proteomes" id="UP001596333"/>
    </source>
</evidence>
<accession>A0ABD5UKB8</accession>
<dbReference type="CDD" id="cd00995">
    <property type="entry name" value="PBP2_NikA_DppA_OppA_like"/>
    <property type="match status" value="1"/>
</dbReference>
<dbReference type="RefSeq" id="WP_379766201.1">
    <property type="nucleotide sequence ID" value="NZ_JBHSXI010000008.1"/>
</dbReference>
<feature type="compositionally biased region" description="Gly residues" evidence="1">
    <location>
        <begin position="43"/>
        <end position="62"/>
    </location>
</feature>
<comment type="caution">
    <text evidence="3">The sequence shown here is derived from an EMBL/GenBank/DDBJ whole genome shotgun (WGS) entry which is preliminary data.</text>
</comment>
<dbReference type="Gene3D" id="3.40.190.10">
    <property type="entry name" value="Periplasmic binding protein-like II"/>
    <property type="match status" value="1"/>
</dbReference>
<evidence type="ECO:0000259" key="2">
    <source>
        <dbReference type="Pfam" id="PF00496"/>
    </source>
</evidence>
<gene>
    <name evidence="3" type="ORF">ACFQEY_06705</name>
</gene>
<dbReference type="SUPFAM" id="SSF53850">
    <property type="entry name" value="Periplasmic binding protein-like II"/>
    <property type="match status" value="2"/>
</dbReference>
<protein>
    <submittedName>
        <fullName evidence="3">ABC transporter substrate-binding protein</fullName>
    </submittedName>
</protein>
<dbReference type="Proteomes" id="UP001596333">
    <property type="component" value="Unassembled WGS sequence"/>
</dbReference>
<name>A0ABD5UKB8_9EURY</name>
<dbReference type="AlphaFoldDB" id="A0ABD5UKB8"/>
<proteinExistence type="predicted"/>
<sequence length="621" mass="68174">MVDDTSADGLSRREYLNALGIASATTSVGLAGCSGLTDDGGDGSDGSDGSDGGDGGDGGGAAGERVPTLDLMYWSDLGAETRYAEQSVPSIVEYLESIGLDVETTGMGISNQVADTIADARVEHINLGGQGPKPSRLDPDDLMMRYNLSYAGNNDHLNNCQYASCEYTELVFEQRNVMDEDERQEIILDAMKTMSEDVPFWPVTERFNVGMMNTDELEPGGIGDIGLREYGNKPWIETEAKTDKGIITSMPPALTESKVNNLLTENGSVQSVFNHLIHTSLLEYDENYNQQAGIAEDYQISDDGLRITFELADATFHDGSEITAEDVKFTYEFITENVGQFPLINDFPLDRVEVDDEKTATFYLSDLHPPFITREASLFGILSKEVWEDAGAWDNPTSPDMGEIVGSGPYAVTDFTDTSIFLEPVDDHPIYDPKSEIILQTFDSAQAAIRAFDNGEINDARTLSASVIQDYADQDNVRVVSRGAYALEALYPQNSYGPGMFQEFREAGSWALNRDEINEIAVYGGSTTVPYALPYSLKHPWISASDLDELSELGIKTQSSSGDQERARQILEDAGWTWDDDDRLHYPEGADLTPAWPEGSQPSEHPEDFPCVEDLQSEWSG</sequence>
<feature type="region of interest" description="Disordered" evidence="1">
    <location>
        <begin position="579"/>
        <end position="621"/>
    </location>
</feature>
<feature type="domain" description="Solute-binding protein family 5" evidence="2">
    <location>
        <begin position="292"/>
        <end position="590"/>
    </location>
</feature>
<dbReference type="InterPro" id="IPR039424">
    <property type="entry name" value="SBP_5"/>
</dbReference>
<dbReference type="PANTHER" id="PTHR30290">
    <property type="entry name" value="PERIPLASMIC BINDING COMPONENT OF ABC TRANSPORTER"/>
    <property type="match status" value="1"/>
</dbReference>
<dbReference type="Pfam" id="PF00496">
    <property type="entry name" value="SBP_bac_5"/>
    <property type="match status" value="1"/>
</dbReference>
<organism evidence="3 4">
    <name type="scientific">Halorubrum trueperi</name>
    <dbReference type="NCBI Taxonomy" id="2004704"/>
    <lineage>
        <taxon>Archaea</taxon>
        <taxon>Methanobacteriati</taxon>
        <taxon>Methanobacteriota</taxon>
        <taxon>Stenosarchaea group</taxon>
        <taxon>Halobacteria</taxon>
        <taxon>Halobacteriales</taxon>
        <taxon>Haloferacaceae</taxon>
        <taxon>Halorubrum</taxon>
    </lineage>
</organism>
<feature type="region of interest" description="Disordered" evidence="1">
    <location>
        <begin position="37"/>
        <end position="62"/>
    </location>
</feature>
<evidence type="ECO:0000313" key="3">
    <source>
        <dbReference type="EMBL" id="MFC6888711.1"/>
    </source>
</evidence>
<dbReference type="Gene3D" id="3.10.105.10">
    <property type="entry name" value="Dipeptide-binding Protein, Domain 3"/>
    <property type="match status" value="2"/>
</dbReference>
<reference evidence="3 4" key="1">
    <citation type="journal article" date="2019" name="Int. J. Syst. Evol. Microbiol.">
        <title>The Global Catalogue of Microorganisms (GCM) 10K type strain sequencing project: providing services to taxonomists for standard genome sequencing and annotation.</title>
        <authorList>
            <consortium name="The Broad Institute Genomics Platform"/>
            <consortium name="The Broad Institute Genome Sequencing Center for Infectious Disease"/>
            <person name="Wu L."/>
            <person name="Ma J."/>
        </authorList>
    </citation>
    <scope>NUCLEOTIDE SEQUENCE [LARGE SCALE GENOMIC DNA]</scope>
    <source>
        <strain evidence="3 4">Y73</strain>
    </source>
</reference>
<evidence type="ECO:0000256" key="1">
    <source>
        <dbReference type="SAM" id="MobiDB-lite"/>
    </source>
</evidence>
<dbReference type="InterPro" id="IPR000914">
    <property type="entry name" value="SBP_5_dom"/>
</dbReference>
<dbReference type="EMBL" id="JBHSXI010000008">
    <property type="protein sequence ID" value="MFC6888711.1"/>
    <property type="molecule type" value="Genomic_DNA"/>
</dbReference>
<keyword evidence="4" id="KW-1185">Reference proteome</keyword>